<dbReference type="GO" id="GO:0016887">
    <property type="term" value="F:ATP hydrolysis activity"/>
    <property type="evidence" value="ECO:0007669"/>
    <property type="project" value="RHEA"/>
</dbReference>
<evidence type="ECO:0000256" key="2">
    <source>
        <dbReference type="ARBA" id="ARBA00022741"/>
    </source>
</evidence>
<proteinExistence type="inferred from homology"/>
<dbReference type="GO" id="GO:0005524">
    <property type="term" value="F:ATP binding"/>
    <property type="evidence" value="ECO:0007669"/>
    <property type="project" value="UniProtKB-UniRule"/>
</dbReference>
<dbReference type="CDD" id="cd17932">
    <property type="entry name" value="DEXQc_UvrD"/>
    <property type="match status" value="1"/>
</dbReference>
<dbReference type="GO" id="GO:0000725">
    <property type="term" value="P:recombinational repair"/>
    <property type="evidence" value="ECO:0007669"/>
    <property type="project" value="TreeGrafter"/>
</dbReference>
<evidence type="ECO:0000256" key="4">
    <source>
        <dbReference type="ARBA" id="ARBA00022806"/>
    </source>
</evidence>
<evidence type="ECO:0000259" key="12">
    <source>
        <dbReference type="PROSITE" id="PS51198"/>
    </source>
</evidence>
<keyword evidence="5 11" id="KW-0067">ATP-binding</keyword>
<evidence type="ECO:0000256" key="10">
    <source>
        <dbReference type="ARBA" id="ARBA00048988"/>
    </source>
</evidence>
<dbReference type="SUPFAM" id="SSF52540">
    <property type="entry name" value="P-loop containing nucleoside triphosphate hydrolases"/>
    <property type="match status" value="1"/>
</dbReference>
<feature type="domain" description="UvrD-like helicase C-terminal" evidence="13">
    <location>
        <begin position="284"/>
        <end position="544"/>
    </location>
</feature>
<dbReference type="PANTHER" id="PTHR11070">
    <property type="entry name" value="UVRD / RECB / PCRA DNA HELICASE FAMILY MEMBER"/>
    <property type="match status" value="1"/>
</dbReference>
<feature type="binding site" evidence="11">
    <location>
        <begin position="26"/>
        <end position="33"/>
    </location>
    <ligand>
        <name>ATP</name>
        <dbReference type="ChEBI" id="CHEBI:30616"/>
    </ligand>
</feature>
<evidence type="ECO:0000313" key="15">
    <source>
        <dbReference type="Proteomes" id="UP000177090"/>
    </source>
</evidence>
<name>A0A1G2QIQ7_9BACT</name>
<dbReference type="PROSITE" id="PS51198">
    <property type="entry name" value="UVRD_HELICASE_ATP_BIND"/>
    <property type="match status" value="1"/>
</dbReference>
<keyword evidence="2 11" id="KW-0547">Nucleotide-binding</keyword>
<dbReference type="AlphaFoldDB" id="A0A1G2QIQ7"/>
<dbReference type="InterPro" id="IPR014017">
    <property type="entry name" value="DNA_helicase_UvrD-like_C"/>
</dbReference>
<dbReference type="EMBL" id="MHTL01000013">
    <property type="protein sequence ID" value="OHA60456.1"/>
    <property type="molecule type" value="Genomic_DNA"/>
</dbReference>
<dbReference type="STRING" id="1802440.A2569_01315"/>
<comment type="catalytic activity">
    <reaction evidence="10">
        <text>ATP + H2O = ADP + phosphate + H(+)</text>
        <dbReference type="Rhea" id="RHEA:13065"/>
        <dbReference type="ChEBI" id="CHEBI:15377"/>
        <dbReference type="ChEBI" id="CHEBI:15378"/>
        <dbReference type="ChEBI" id="CHEBI:30616"/>
        <dbReference type="ChEBI" id="CHEBI:43474"/>
        <dbReference type="ChEBI" id="CHEBI:456216"/>
        <dbReference type="EC" id="5.6.2.4"/>
    </reaction>
</comment>
<dbReference type="PROSITE" id="PS51217">
    <property type="entry name" value="UVRD_HELICASE_CTER"/>
    <property type="match status" value="1"/>
</dbReference>
<dbReference type="InterPro" id="IPR027417">
    <property type="entry name" value="P-loop_NTPase"/>
</dbReference>
<evidence type="ECO:0000256" key="8">
    <source>
        <dbReference type="ARBA" id="ARBA00034617"/>
    </source>
</evidence>
<dbReference type="PANTHER" id="PTHR11070:SF2">
    <property type="entry name" value="ATP-DEPENDENT DNA HELICASE SRS2"/>
    <property type="match status" value="1"/>
</dbReference>
<feature type="domain" description="UvrD-like helicase ATP-binding" evidence="12">
    <location>
        <begin position="5"/>
        <end position="283"/>
    </location>
</feature>
<keyword evidence="3 11" id="KW-0378">Hydrolase</keyword>
<dbReference type="Proteomes" id="UP000177090">
    <property type="component" value="Unassembled WGS sequence"/>
</dbReference>
<evidence type="ECO:0000256" key="9">
    <source>
        <dbReference type="ARBA" id="ARBA00034808"/>
    </source>
</evidence>
<dbReference type="GO" id="GO:0033202">
    <property type="term" value="C:DNA helicase complex"/>
    <property type="evidence" value="ECO:0007669"/>
    <property type="project" value="TreeGrafter"/>
</dbReference>
<comment type="similarity">
    <text evidence="1">Belongs to the helicase family. UvrD subfamily.</text>
</comment>
<dbReference type="InterPro" id="IPR014016">
    <property type="entry name" value="UvrD-like_ATP-bd"/>
</dbReference>
<dbReference type="Gene3D" id="3.40.50.300">
    <property type="entry name" value="P-loop containing nucleotide triphosphate hydrolases"/>
    <property type="match status" value="2"/>
</dbReference>
<evidence type="ECO:0000256" key="7">
    <source>
        <dbReference type="ARBA" id="ARBA00023235"/>
    </source>
</evidence>
<organism evidence="14 15">
    <name type="scientific">Candidatus Vogelbacteria bacterium RIFOXYD1_FULL_51_18</name>
    <dbReference type="NCBI Taxonomy" id="1802440"/>
    <lineage>
        <taxon>Bacteria</taxon>
        <taxon>Candidatus Vogeliibacteriota</taxon>
    </lineage>
</organism>
<protein>
    <recommendedName>
        <fullName evidence="9">DNA 3'-5' helicase</fullName>
        <ecNumber evidence="9">5.6.2.4</ecNumber>
    </recommendedName>
</protein>
<dbReference type="GO" id="GO:0003677">
    <property type="term" value="F:DNA binding"/>
    <property type="evidence" value="ECO:0007669"/>
    <property type="project" value="UniProtKB-KW"/>
</dbReference>
<sequence>MCAREELNEKQKEAVAITEGPLLIIAGAGAGKTKTLTHRIIHLIERGVAHENILAVTFTNKAAQEMRERMRTCLDDTERQPLISTFHSLCVRILRENAAVLGYPRHFSILDKEDSLALLKRAMEELGISLKEQEPRKILAVISREKNNLVSQEIFAGRAQDTFRRMVAAVWSRYRALVKKSHSFDFDDLIASTVALFAERPDILAKYQERWRYIHVDEYQDTNTAQYELVFLLAKKYRNLAVVGDADQSIYGWRGADFKNILNFESDYPGATVVVLEENYRSTQTIIAAANEVIKKNRERRDKSLFTKNKVGEKIGLITALNEAGEARGVAEKAGELIRRKKALPRDIAVLYRANFQSRAMEEAFLSRGLPYQVFGIRFFERKEIKDMLAYLRAALNHNDTESIKRIINTPRRGLGKASMAKILSGASHTLPRAAARGVENFFSLLAAIKERLQISPLSETLKFILTESGWERELEGGGEEGVERLENLRELVSIARGYDALLPSDALESFLTDAALLSAEEAQEEERAENEGVRLMTVHAAKGLEFGYVFVTGLEQELFPHTRVSASASAEREYEEERRLFYVAITRAKEKLYLSYAQTRTIYGSRRINIPSEFLLDISDDLIEEELFSPMDSEDVIEWD</sequence>
<dbReference type="EC" id="5.6.2.4" evidence="9"/>
<dbReference type="Pfam" id="PF00580">
    <property type="entry name" value="UvrD-helicase"/>
    <property type="match status" value="1"/>
</dbReference>
<evidence type="ECO:0000313" key="14">
    <source>
        <dbReference type="EMBL" id="OHA60456.1"/>
    </source>
</evidence>
<dbReference type="Gene3D" id="1.10.486.10">
    <property type="entry name" value="PCRA, domain 4"/>
    <property type="match status" value="1"/>
</dbReference>
<dbReference type="InterPro" id="IPR000212">
    <property type="entry name" value="DNA_helicase_UvrD/REP"/>
</dbReference>
<dbReference type="Pfam" id="PF13361">
    <property type="entry name" value="UvrD_C"/>
    <property type="match status" value="1"/>
</dbReference>
<keyword evidence="7" id="KW-0413">Isomerase</keyword>
<accession>A0A1G2QIQ7</accession>
<dbReference type="GO" id="GO:0043138">
    <property type="term" value="F:3'-5' DNA helicase activity"/>
    <property type="evidence" value="ECO:0007669"/>
    <property type="project" value="UniProtKB-EC"/>
</dbReference>
<dbReference type="GO" id="GO:0005829">
    <property type="term" value="C:cytosol"/>
    <property type="evidence" value="ECO:0007669"/>
    <property type="project" value="TreeGrafter"/>
</dbReference>
<comment type="caution">
    <text evidence="14">The sequence shown here is derived from an EMBL/GenBank/DDBJ whole genome shotgun (WGS) entry which is preliminary data.</text>
</comment>
<evidence type="ECO:0000256" key="6">
    <source>
        <dbReference type="ARBA" id="ARBA00023125"/>
    </source>
</evidence>
<evidence type="ECO:0000259" key="13">
    <source>
        <dbReference type="PROSITE" id="PS51217"/>
    </source>
</evidence>
<keyword evidence="4 11" id="KW-0347">Helicase</keyword>
<dbReference type="Gene3D" id="1.10.10.160">
    <property type="match status" value="1"/>
</dbReference>
<reference evidence="14 15" key="1">
    <citation type="journal article" date="2016" name="Nat. Commun.">
        <title>Thousands of microbial genomes shed light on interconnected biogeochemical processes in an aquifer system.</title>
        <authorList>
            <person name="Anantharaman K."/>
            <person name="Brown C.T."/>
            <person name="Hug L.A."/>
            <person name="Sharon I."/>
            <person name="Castelle C.J."/>
            <person name="Probst A.J."/>
            <person name="Thomas B.C."/>
            <person name="Singh A."/>
            <person name="Wilkins M.J."/>
            <person name="Karaoz U."/>
            <person name="Brodie E.L."/>
            <person name="Williams K.H."/>
            <person name="Hubbard S.S."/>
            <person name="Banfield J.F."/>
        </authorList>
    </citation>
    <scope>NUCLEOTIDE SEQUENCE [LARGE SCALE GENOMIC DNA]</scope>
</reference>
<evidence type="ECO:0000256" key="5">
    <source>
        <dbReference type="ARBA" id="ARBA00022840"/>
    </source>
</evidence>
<comment type="catalytic activity">
    <reaction evidence="8">
        <text>Couples ATP hydrolysis with the unwinding of duplex DNA by translocating in the 3'-5' direction.</text>
        <dbReference type="EC" id="5.6.2.4"/>
    </reaction>
</comment>
<keyword evidence="6" id="KW-0238">DNA-binding</keyword>
<evidence type="ECO:0000256" key="11">
    <source>
        <dbReference type="PROSITE-ProRule" id="PRU00560"/>
    </source>
</evidence>
<evidence type="ECO:0000256" key="3">
    <source>
        <dbReference type="ARBA" id="ARBA00022801"/>
    </source>
</evidence>
<gene>
    <name evidence="14" type="ORF">A2569_01315</name>
</gene>
<dbReference type="InterPro" id="IPR013986">
    <property type="entry name" value="DExx_box_DNA_helicase_dom_sf"/>
</dbReference>
<evidence type="ECO:0000256" key="1">
    <source>
        <dbReference type="ARBA" id="ARBA00009922"/>
    </source>
</evidence>